<dbReference type="EMBL" id="BGPR01000897">
    <property type="protein sequence ID" value="GBM39459.1"/>
    <property type="molecule type" value="Genomic_DNA"/>
</dbReference>
<evidence type="ECO:0000256" key="1">
    <source>
        <dbReference type="SAM" id="MobiDB-lite"/>
    </source>
</evidence>
<dbReference type="OrthoDB" id="10572059at2759"/>
<reference evidence="2 3" key="1">
    <citation type="journal article" date="2019" name="Sci. Rep.">
        <title>Orb-weaving spider Araneus ventricosus genome elucidates the spidroin gene catalogue.</title>
        <authorList>
            <person name="Kono N."/>
            <person name="Nakamura H."/>
            <person name="Ohtoshi R."/>
            <person name="Moran D.A.P."/>
            <person name="Shinohara A."/>
            <person name="Yoshida Y."/>
            <person name="Fujiwara M."/>
            <person name="Mori M."/>
            <person name="Tomita M."/>
            <person name="Arakawa K."/>
        </authorList>
    </citation>
    <scope>NUCLEOTIDE SEQUENCE [LARGE SCALE GENOMIC DNA]</scope>
</reference>
<protein>
    <submittedName>
        <fullName evidence="2">Uncharacterized protein</fullName>
    </submittedName>
</protein>
<evidence type="ECO:0000313" key="3">
    <source>
        <dbReference type="Proteomes" id="UP000499080"/>
    </source>
</evidence>
<sequence length="167" mass="18670">MRSKSESLQIARGVYLRASIVRYEKSRHAKAFNERRASEILGAGQKAHHVWKALRVTFRSHCRNSRPVPTLSFAVGFRQPATGRGDLGTIDSEAFDFSQLEEYINDDNESNIYFHDALVTSSDLKLSGGEEKAPPFPRSGQPGLVKEPHAPHKNFRASDVTSSFNKP</sequence>
<evidence type="ECO:0000313" key="2">
    <source>
        <dbReference type="EMBL" id="GBM39459.1"/>
    </source>
</evidence>
<proteinExistence type="predicted"/>
<gene>
    <name evidence="2" type="ORF">AVEN_142396_1</name>
</gene>
<comment type="caution">
    <text evidence="2">The sequence shown here is derived from an EMBL/GenBank/DDBJ whole genome shotgun (WGS) entry which is preliminary data.</text>
</comment>
<organism evidence="2 3">
    <name type="scientific">Araneus ventricosus</name>
    <name type="common">Orbweaver spider</name>
    <name type="synonym">Epeira ventricosa</name>
    <dbReference type="NCBI Taxonomy" id="182803"/>
    <lineage>
        <taxon>Eukaryota</taxon>
        <taxon>Metazoa</taxon>
        <taxon>Ecdysozoa</taxon>
        <taxon>Arthropoda</taxon>
        <taxon>Chelicerata</taxon>
        <taxon>Arachnida</taxon>
        <taxon>Araneae</taxon>
        <taxon>Araneomorphae</taxon>
        <taxon>Entelegynae</taxon>
        <taxon>Araneoidea</taxon>
        <taxon>Araneidae</taxon>
        <taxon>Araneus</taxon>
    </lineage>
</organism>
<dbReference type="AlphaFoldDB" id="A0A4Y2FGL4"/>
<accession>A0A4Y2FGL4</accession>
<feature type="region of interest" description="Disordered" evidence="1">
    <location>
        <begin position="125"/>
        <end position="167"/>
    </location>
</feature>
<keyword evidence="3" id="KW-1185">Reference proteome</keyword>
<name>A0A4Y2FGL4_ARAVE</name>
<dbReference type="Proteomes" id="UP000499080">
    <property type="component" value="Unassembled WGS sequence"/>
</dbReference>